<dbReference type="Gene3D" id="1.25.40.10">
    <property type="entry name" value="Tetratricopeptide repeat domain"/>
    <property type="match status" value="1"/>
</dbReference>
<dbReference type="RefSeq" id="WP_105001594.1">
    <property type="nucleotide sequence ID" value="NZ_MQVX01000001.1"/>
</dbReference>
<gene>
    <name evidence="4" type="ORF">BST99_09505</name>
</gene>
<evidence type="ECO:0000313" key="5">
    <source>
        <dbReference type="Proteomes" id="UP000239366"/>
    </source>
</evidence>
<proteinExistence type="predicted"/>
<sequence>MRSFFLFFFCIALVQAQDRAVADSLYQLGNYRAAINAYSELGTPQAYLQIARAYKASGMNAKAIKQYQLLLQKHSDLEIARFELGKMFFQLDQYAAAAGVFRNLKETNPVNPEYAYYLGRIFLEFQSPKQAGQAFMEALEQDSTHVRSLFQLSKMYLGFKENDSVIKYTGKGLQYAEDNRGLISLRAQAFFNEPQYEEAIPLFEALLKQGAEKEFVLKKLAYSYFSTRNLVAADSTYRKLLNFPNSKANALYTIGHIFWAQDQRDSAKVYIQRSIEEQDVFLGDEYQALGRLAREQKRLKEALDYYTKAFEEDRTKYLNYYQVCVIAEEYYADPKTRLRYYQNLLDWFPKLPPYFKEFAQKRIRLIKEEMHFAAGEER</sequence>
<dbReference type="AlphaFoldDB" id="A0A2S7T8N3"/>
<dbReference type="InterPro" id="IPR019734">
    <property type="entry name" value="TPR_rpt"/>
</dbReference>
<dbReference type="InterPro" id="IPR051012">
    <property type="entry name" value="CellSynth/LPSAsmb/PSIAsmb"/>
</dbReference>
<comment type="caution">
    <text evidence="4">The sequence shown here is derived from an EMBL/GenBank/DDBJ whole genome shotgun (WGS) entry which is preliminary data.</text>
</comment>
<dbReference type="PROSITE" id="PS50005">
    <property type="entry name" value="TPR"/>
    <property type="match status" value="1"/>
</dbReference>
<keyword evidence="1" id="KW-0677">Repeat</keyword>
<dbReference type="InterPro" id="IPR011990">
    <property type="entry name" value="TPR-like_helical_dom_sf"/>
</dbReference>
<dbReference type="PANTHER" id="PTHR45586">
    <property type="entry name" value="TPR REPEAT-CONTAINING PROTEIN PA4667"/>
    <property type="match status" value="1"/>
</dbReference>
<evidence type="ECO:0000256" key="3">
    <source>
        <dbReference type="PROSITE-ProRule" id="PRU00339"/>
    </source>
</evidence>
<evidence type="ECO:0000313" key="4">
    <source>
        <dbReference type="EMBL" id="PQJ15928.1"/>
    </source>
</evidence>
<dbReference type="Proteomes" id="UP000239366">
    <property type="component" value="Unassembled WGS sequence"/>
</dbReference>
<evidence type="ECO:0000256" key="1">
    <source>
        <dbReference type="ARBA" id="ARBA00022737"/>
    </source>
</evidence>
<name>A0A2S7T8N3_9FLAO</name>
<dbReference type="OrthoDB" id="9810596at2"/>
<accession>A0A2S7T8N3</accession>
<dbReference type="Pfam" id="PF13432">
    <property type="entry name" value="TPR_16"/>
    <property type="match status" value="1"/>
</dbReference>
<dbReference type="SMART" id="SM00028">
    <property type="entry name" value="TPR"/>
    <property type="match status" value="6"/>
</dbReference>
<keyword evidence="2 3" id="KW-0802">TPR repeat</keyword>
<dbReference type="EMBL" id="MQVX01000001">
    <property type="protein sequence ID" value="PQJ15928.1"/>
    <property type="molecule type" value="Genomic_DNA"/>
</dbReference>
<feature type="repeat" description="TPR" evidence="3">
    <location>
        <begin position="283"/>
        <end position="316"/>
    </location>
</feature>
<protein>
    <submittedName>
        <fullName evidence="4">Uncharacterized protein</fullName>
    </submittedName>
</protein>
<dbReference type="SUPFAM" id="SSF48452">
    <property type="entry name" value="TPR-like"/>
    <property type="match status" value="1"/>
</dbReference>
<dbReference type="PANTHER" id="PTHR45586:SF1">
    <property type="entry name" value="LIPOPOLYSACCHARIDE ASSEMBLY PROTEIN B"/>
    <property type="match status" value="1"/>
</dbReference>
<dbReference type="Pfam" id="PF13181">
    <property type="entry name" value="TPR_8"/>
    <property type="match status" value="2"/>
</dbReference>
<evidence type="ECO:0000256" key="2">
    <source>
        <dbReference type="ARBA" id="ARBA00022803"/>
    </source>
</evidence>
<reference evidence="5" key="1">
    <citation type="submission" date="2016-11" db="EMBL/GenBank/DDBJ databases">
        <title>Trade-off between light-utilization and light-protection in marine flavobacteria.</title>
        <authorList>
            <person name="Kumagai Y."/>
            <person name="Yoshizawa S."/>
            <person name="Kogure K."/>
        </authorList>
    </citation>
    <scope>NUCLEOTIDE SEQUENCE [LARGE SCALE GENOMIC DNA]</scope>
    <source>
        <strain evidence="5">SG-18</strain>
    </source>
</reference>
<organism evidence="4 5">
    <name type="scientific">Aureicoccus marinus</name>
    <dbReference type="NCBI Taxonomy" id="754435"/>
    <lineage>
        <taxon>Bacteria</taxon>
        <taxon>Pseudomonadati</taxon>
        <taxon>Bacteroidota</taxon>
        <taxon>Flavobacteriia</taxon>
        <taxon>Flavobacteriales</taxon>
        <taxon>Flavobacteriaceae</taxon>
        <taxon>Aureicoccus</taxon>
    </lineage>
</organism>
<keyword evidence="5" id="KW-1185">Reference proteome</keyword>